<proteinExistence type="predicted"/>
<organism evidence="2 3">
    <name type="scientific">Agaricus bisporus var. burnettii</name>
    <dbReference type="NCBI Taxonomy" id="192524"/>
    <lineage>
        <taxon>Eukaryota</taxon>
        <taxon>Fungi</taxon>
        <taxon>Dikarya</taxon>
        <taxon>Basidiomycota</taxon>
        <taxon>Agaricomycotina</taxon>
        <taxon>Agaricomycetes</taxon>
        <taxon>Agaricomycetidae</taxon>
        <taxon>Agaricales</taxon>
        <taxon>Agaricineae</taxon>
        <taxon>Agaricaceae</taxon>
        <taxon>Agaricus</taxon>
    </lineage>
</organism>
<feature type="compositionally biased region" description="Low complexity" evidence="1">
    <location>
        <begin position="29"/>
        <end position="49"/>
    </location>
</feature>
<feature type="compositionally biased region" description="Polar residues" evidence="1">
    <location>
        <begin position="137"/>
        <end position="168"/>
    </location>
</feature>
<reference evidence="2 3" key="1">
    <citation type="journal article" name="Sci. Rep.">
        <title>Telomere-to-telomere assembled and centromere annotated genomes of the two main subspecies of the button mushroom Agaricus bisporus reveal especially polymorphic chromosome ends.</title>
        <authorList>
            <person name="Sonnenberg A.S.M."/>
            <person name="Sedaghat-Telgerd N."/>
            <person name="Lavrijssen B."/>
            <person name="Ohm R.A."/>
            <person name="Hendrickx P.M."/>
            <person name="Scholtmeijer K."/>
            <person name="Baars J.J.P."/>
            <person name="van Peer A."/>
        </authorList>
    </citation>
    <scope>NUCLEOTIDE SEQUENCE [LARGE SCALE GENOMIC DNA]</scope>
    <source>
        <strain evidence="2 3">H119_p4</strain>
    </source>
</reference>
<protein>
    <submittedName>
        <fullName evidence="2">Uncharacterized protein</fullName>
    </submittedName>
</protein>
<evidence type="ECO:0000313" key="2">
    <source>
        <dbReference type="EMBL" id="KAF7763908.1"/>
    </source>
</evidence>
<feature type="region of interest" description="Disordered" evidence="1">
    <location>
        <begin position="14"/>
        <end position="54"/>
    </location>
</feature>
<dbReference type="EMBL" id="JABXXO010000011">
    <property type="protein sequence ID" value="KAF7763908.1"/>
    <property type="molecule type" value="Genomic_DNA"/>
</dbReference>
<dbReference type="Proteomes" id="UP000629468">
    <property type="component" value="Unassembled WGS sequence"/>
</dbReference>
<feature type="region of interest" description="Disordered" evidence="1">
    <location>
        <begin position="85"/>
        <end position="173"/>
    </location>
</feature>
<gene>
    <name evidence="2" type="ORF">Agabi119p4_8445</name>
</gene>
<sequence length="185" mass="19467">MSFSFHRPRLLRFGRSSSRPSKSTADACSDAGVSSAGLGLSHALSSGPSEQDVDAAPRVARLSVSGDPIGSTDSLNRAPVDFAGQLSSASRPVTPTVPIISPHDSVVQPGIQLAPPSDDTQSDQAQRYLAPPHSPYGLTTPSEQSFLSETTTPPASSDSPQLRQQNGMFRNPHNFSIRGSCLIDI</sequence>
<dbReference type="AlphaFoldDB" id="A0A8H7C5U9"/>
<feature type="compositionally biased region" description="Polar residues" evidence="1">
    <location>
        <begin position="15"/>
        <end position="26"/>
    </location>
</feature>
<name>A0A8H7C5U9_AGABI</name>
<evidence type="ECO:0000313" key="3">
    <source>
        <dbReference type="Proteomes" id="UP000629468"/>
    </source>
</evidence>
<accession>A0A8H7C5U9</accession>
<evidence type="ECO:0000256" key="1">
    <source>
        <dbReference type="SAM" id="MobiDB-lite"/>
    </source>
</evidence>
<comment type="caution">
    <text evidence="2">The sequence shown here is derived from an EMBL/GenBank/DDBJ whole genome shotgun (WGS) entry which is preliminary data.</text>
</comment>